<reference evidence="1 2" key="1">
    <citation type="journal article" date="2023" name="Mol. Biol. Evol.">
        <title>Genomics of Secondarily Temperate Adaptation in the Only Non-Antarctic Icefish.</title>
        <authorList>
            <person name="Rivera-Colon A.G."/>
            <person name="Rayamajhi N."/>
            <person name="Minhas B.F."/>
            <person name="Madrigal G."/>
            <person name="Bilyk K.T."/>
            <person name="Yoon V."/>
            <person name="Hune M."/>
            <person name="Gregory S."/>
            <person name="Cheng C.H.C."/>
            <person name="Catchen J.M."/>
        </authorList>
    </citation>
    <scope>NUCLEOTIDE SEQUENCE [LARGE SCALE GENOMIC DNA]</scope>
    <source>
        <strain evidence="1">JC2023a</strain>
    </source>
</reference>
<accession>A0AAN8BDH6</accession>
<evidence type="ECO:0000313" key="2">
    <source>
        <dbReference type="Proteomes" id="UP001335648"/>
    </source>
</evidence>
<keyword evidence="2" id="KW-1185">Reference proteome</keyword>
<gene>
    <name evidence="1" type="ORF">CesoFtcFv8_021387</name>
</gene>
<dbReference type="EMBL" id="JAULUE010002062">
    <property type="protein sequence ID" value="KAK5882843.1"/>
    <property type="molecule type" value="Genomic_DNA"/>
</dbReference>
<name>A0AAN8BDH6_9TELE</name>
<proteinExistence type="predicted"/>
<dbReference type="Proteomes" id="UP001335648">
    <property type="component" value="Unassembled WGS sequence"/>
</dbReference>
<protein>
    <submittedName>
        <fullName evidence="1">Uncharacterized protein</fullName>
    </submittedName>
</protein>
<comment type="caution">
    <text evidence="1">The sequence shown here is derived from an EMBL/GenBank/DDBJ whole genome shotgun (WGS) entry which is preliminary data.</text>
</comment>
<dbReference type="AlphaFoldDB" id="A0AAN8BDH6"/>
<evidence type="ECO:0000313" key="1">
    <source>
        <dbReference type="EMBL" id="KAK5882843.1"/>
    </source>
</evidence>
<organism evidence="1 2">
    <name type="scientific">Champsocephalus esox</name>
    <name type="common">pike icefish</name>
    <dbReference type="NCBI Taxonomy" id="159716"/>
    <lineage>
        <taxon>Eukaryota</taxon>
        <taxon>Metazoa</taxon>
        <taxon>Chordata</taxon>
        <taxon>Craniata</taxon>
        <taxon>Vertebrata</taxon>
        <taxon>Euteleostomi</taxon>
        <taxon>Actinopterygii</taxon>
        <taxon>Neopterygii</taxon>
        <taxon>Teleostei</taxon>
        <taxon>Neoteleostei</taxon>
        <taxon>Acanthomorphata</taxon>
        <taxon>Eupercaria</taxon>
        <taxon>Perciformes</taxon>
        <taxon>Notothenioidei</taxon>
        <taxon>Channichthyidae</taxon>
        <taxon>Champsocephalus</taxon>
    </lineage>
</organism>
<sequence length="75" mass="8257">MDSVSEGDDEVNAGAASRIRLHHRRLCSYRSFQNADAGTMDAESWSERLTSASTSSAVVQRQQRVLSDLQRLTSG</sequence>